<evidence type="ECO:0000256" key="4">
    <source>
        <dbReference type="ARBA" id="ARBA00022741"/>
    </source>
</evidence>
<dbReference type="NCBIfam" id="NF008085">
    <property type="entry name" value="PRK10820.1"/>
    <property type="match status" value="1"/>
</dbReference>
<dbReference type="SUPFAM" id="SSF46689">
    <property type="entry name" value="Homeodomain-like"/>
    <property type="match status" value="1"/>
</dbReference>
<dbReference type="InterPro" id="IPR025662">
    <property type="entry name" value="Sigma_54_int_dom_ATP-bd_1"/>
</dbReference>
<keyword evidence="3" id="KW-0678">Repressor</keyword>
<dbReference type="InterPro" id="IPR003593">
    <property type="entry name" value="AAA+_ATPase"/>
</dbReference>
<dbReference type="InterPro" id="IPR002912">
    <property type="entry name" value="ACT_dom"/>
</dbReference>
<dbReference type="STRING" id="493475.GARC_1832"/>
<evidence type="ECO:0000256" key="1">
    <source>
        <dbReference type="ARBA" id="ARBA00004496"/>
    </source>
</evidence>
<keyword evidence="10" id="KW-0804">Transcription</keyword>
<dbReference type="CDD" id="cd04877">
    <property type="entry name" value="ACT_TyrR"/>
    <property type="match status" value="1"/>
</dbReference>
<dbReference type="SUPFAM" id="SSF52540">
    <property type="entry name" value="P-loop containing nucleoside triphosphate hydrolases"/>
    <property type="match status" value="1"/>
</dbReference>
<dbReference type="GO" id="GO:0003677">
    <property type="term" value="F:DNA binding"/>
    <property type="evidence" value="ECO:0007669"/>
    <property type="project" value="UniProtKB-KW"/>
</dbReference>
<dbReference type="InterPro" id="IPR058031">
    <property type="entry name" value="AAA_lid_NorR"/>
</dbReference>
<dbReference type="InterPro" id="IPR045865">
    <property type="entry name" value="ACT-like_dom_sf"/>
</dbReference>
<dbReference type="AlphaFoldDB" id="K6Z5V7"/>
<evidence type="ECO:0000256" key="10">
    <source>
        <dbReference type="ARBA" id="ARBA00023163"/>
    </source>
</evidence>
<dbReference type="Pfam" id="PF18024">
    <property type="entry name" value="HTH_50"/>
    <property type="match status" value="1"/>
</dbReference>
<dbReference type="GO" id="GO:0005524">
    <property type="term" value="F:ATP binding"/>
    <property type="evidence" value="ECO:0007669"/>
    <property type="project" value="UniProtKB-KW"/>
</dbReference>
<evidence type="ECO:0000259" key="12">
    <source>
        <dbReference type="PROSITE" id="PS50045"/>
    </source>
</evidence>
<keyword evidence="8" id="KW-0238">DNA-binding</keyword>
<protein>
    <recommendedName>
        <fullName evidence="11">HTH-type transcriptional regulatory protein TyrR</fullName>
    </recommendedName>
</protein>
<dbReference type="GO" id="GO:0006355">
    <property type="term" value="P:regulation of DNA-templated transcription"/>
    <property type="evidence" value="ECO:0007669"/>
    <property type="project" value="InterPro"/>
</dbReference>
<dbReference type="CDD" id="cd00009">
    <property type="entry name" value="AAA"/>
    <property type="match status" value="1"/>
</dbReference>
<dbReference type="Gene3D" id="3.30.450.20">
    <property type="entry name" value="PAS domain"/>
    <property type="match status" value="1"/>
</dbReference>
<organism evidence="15 16">
    <name type="scientific">Paraglaciecola arctica BSs20135</name>
    <dbReference type="NCBI Taxonomy" id="493475"/>
    <lineage>
        <taxon>Bacteria</taxon>
        <taxon>Pseudomonadati</taxon>
        <taxon>Pseudomonadota</taxon>
        <taxon>Gammaproteobacteria</taxon>
        <taxon>Alteromonadales</taxon>
        <taxon>Alteromonadaceae</taxon>
        <taxon>Paraglaciecola</taxon>
    </lineage>
</organism>
<keyword evidence="7" id="KW-0805">Transcription regulation</keyword>
<dbReference type="InterPro" id="IPR030828">
    <property type="entry name" value="HTH_TyrR"/>
</dbReference>
<evidence type="ECO:0000256" key="9">
    <source>
        <dbReference type="ARBA" id="ARBA00023159"/>
    </source>
</evidence>
<dbReference type="InterPro" id="IPR000014">
    <property type="entry name" value="PAS"/>
</dbReference>
<dbReference type="InterPro" id="IPR002078">
    <property type="entry name" value="Sigma_54_int"/>
</dbReference>
<dbReference type="RefSeq" id="WP_007618971.1">
    <property type="nucleotide sequence ID" value="NZ_BAEO01000024.1"/>
</dbReference>
<evidence type="ECO:0000256" key="7">
    <source>
        <dbReference type="ARBA" id="ARBA00023015"/>
    </source>
</evidence>
<dbReference type="InterPro" id="IPR013767">
    <property type="entry name" value="PAS_fold"/>
</dbReference>
<dbReference type="NCBIfam" id="TIGR04381">
    <property type="entry name" value="HTH_TypR"/>
    <property type="match status" value="1"/>
</dbReference>
<dbReference type="SUPFAM" id="SSF55021">
    <property type="entry name" value="ACT-like"/>
    <property type="match status" value="1"/>
</dbReference>
<dbReference type="PANTHER" id="PTHR32071">
    <property type="entry name" value="TRANSCRIPTIONAL REGULATORY PROTEIN"/>
    <property type="match status" value="1"/>
</dbReference>
<evidence type="ECO:0000256" key="5">
    <source>
        <dbReference type="ARBA" id="ARBA00022797"/>
    </source>
</evidence>
<feature type="domain" description="PAS" evidence="13">
    <location>
        <begin position="78"/>
        <end position="129"/>
    </location>
</feature>
<dbReference type="InterPro" id="IPR025943">
    <property type="entry name" value="Sigma_54_int_dom_ATP-bd_2"/>
</dbReference>
<dbReference type="PROSITE" id="PS00688">
    <property type="entry name" value="SIGMA54_INTERACT_3"/>
    <property type="match status" value="1"/>
</dbReference>
<dbReference type="CDD" id="cd00130">
    <property type="entry name" value="PAS"/>
    <property type="match status" value="1"/>
</dbReference>
<dbReference type="Gene3D" id="1.10.8.60">
    <property type="match status" value="1"/>
</dbReference>
<dbReference type="eggNOG" id="COG3283">
    <property type="taxonomic scope" value="Bacteria"/>
</dbReference>
<keyword evidence="16" id="KW-1185">Reference proteome</keyword>
<dbReference type="SUPFAM" id="SSF55785">
    <property type="entry name" value="PYP-like sensor domain (PAS domain)"/>
    <property type="match status" value="1"/>
</dbReference>
<dbReference type="SMART" id="SM00091">
    <property type="entry name" value="PAS"/>
    <property type="match status" value="1"/>
</dbReference>
<dbReference type="PANTHER" id="PTHR32071:SF3">
    <property type="entry name" value="HTH-TYPE TRANSCRIPTIONAL REGULATORY PROTEIN TYRR"/>
    <property type="match status" value="1"/>
</dbReference>
<evidence type="ECO:0000256" key="11">
    <source>
        <dbReference type="ARBA" id="ARBA00029500"/>
    </source>
</evidence>
<name>K6Z5V7_9ALTE</name>
<reference evidence="15 16" key="1">
    <citation type="journal article" date="2017" name="Antonie Van Leeuwenhoek">
        <title>Rhizobium rhizosphaerae sp. nov., a novel species isolated from rice rhizosphere.</title>
        <authorList>
            <person name="Zhao J.J."/>
            <person name="Zhang J."/>
            <person name="Zhang R.J."/>
            <person name="Zhang C.W."/>
            <person name="Yin H.Q."/>
            <person name="Zhang X.X."/>
        </authorList>
    </citation>
    <scope>NUCLEOTIDE SEQUENCE [LARGE SCALE GENOMIC DNA]</scope>
    <source>
        <strain evidence="15 16">BSs20135</strain>
    </source>
</reference>
<evidence type="ECO:0000259" key="14">
    <source>
        <dbReference type="PROSITE" id="PS51671"/>
    </source>
</evidence>
<dbReference type="PROSITE" id="PS00675">
    <property type="entry name" value="SIGMA54_INTERACT_1"/>
    <property type="match status" value="1"/>
</dbReference>
<dbReference type="EMBL" id="BAEO01000024">
    <property type="protein sequence ID" value="GAC18800.1"/>
    <property type="molecule type" value="Genomic_DNA"/>
</dbReference>
<dbReference type="Gene3D" id="1.10.10.60">
    <property type="entry name" value="Homeodomain-like"/>
    <property type="match status" value="1"/>
</dbReference>
<dbReference type="GO" id="GO:0005737">
    <property type="term" value="C:cytoplasm"/>
    <property type="evidence" value="ECO:0007669"/>
    <property type="project" value="UniProtKB-SubCell"/>
</dbReference>
<dbReference type="FunFam" id="3.40.50.300:FF:000006">
    <property type="entry name" value="DNA-binding transcriptional regulator NtrC"/>
    <property type="match status" value="1"/>
</dbReference>
<evidence type="ECO:0000313" key="16">
    <source>
        <dbReference type="Proteomes" id="UP000006327"/>
    </source>
</evidence>
<comment type="caution">
    <text evidence="15">The sequence shown here is derived from an EMBL/GenBank/DDBJ whole genome shotgun (WGS) entry which is preliminary data.</text>
</comment>
<dbReference type="InterPro" id="IPR035965">
    <property type="entry name" value="PAS-like_dom_sf"/>
</dbReference>
<keyword evidence="5" id="KW-0058">Aromatic hydrocarbons catabolism</keyword>
<dbReference type="Proteomes" id="UP000006327">
    <property type="component" value="Unassembled WGS sequence"/>
</dbReference>
<dbReference type="Pfam" id="PF00989">
    <property type="entry name" value="PAS"/>
    <property type="match status" value="1"/>
</dbReference>
<dbReference type="Pfam" id="PF25601">
    <property type="entry name" value="AAA_lid_14"/>
    <property type="match status" value="1"/>
</dbReference>
<evidence type="ECO:0000256" key="8">
    <source>
        <dbReference type="ARBA" id="ARBA00023125"/>
    </source>
</evidence>
<accession>K6Z5V7</accession>
<dbReference type="InterPro" id="IPR027417">
    <property type="entry name" value="P-loop_NTPase"/>
</dbReference>
<sequence>MRLEVNCQDRLGIAQDVLDILVEHEIDLRGIEIDEMGKIFLNFPNMEFADFQHLMPKIRKIEGIEDVKTTPFMPIEREQYQLKALLQTLPDPVFSVDTKGKIILINDAVVSSLEVPKNDIIGSDIAELLKGFNVIRWLEGKNPQAQAQRIKFLELDYLLDMLPVMVPDSDGADILAGAVFMLKSELRLGQQLTVFHKVSVDSFISIQADSKAMKNVVKEAKRMAELDEPIIIFGETGTGKEMLAKECHNASRRNEGAFLTLSCASLPDNVAESELFGYISETSEQTENKVGLLELAQGGTLFLDEVGDMSAQLQVKLLQVLQNGSYPRVGDDKELKVDVRIICSTQKDLGKLMQEGQFREDLFYRLNVLSLVLPPLRERKSDIIALAERFIKQHSVKLGRKAPKMTKACVDYLHSYPWPGNVRQLENALYRAVSLLEGIELEKENIQLPSCSATVSFVSEEFAGSLDDEVKRFEKDILMRLYPSYPSTRQLAKKLGLSHTAIANKLRDYGINKKTVKIV</sequence>
<evidence type="ECO:0000256" key="6">
    <source>
        <dbReference type="ARBA" id="ARBA00022840"/>
    </source>
</evidence>
<proteinExistence type="predicted"/>
<keyword evidence="4" id="KW-0547">Nucleotide-binding</keyword>
<evidence type="ECO:0000313" key="15">
    <source>
        <dbReference type="EMBL" id="GAC18800.1"/>
    </source>
</evidence>
<dbReference type="Gene3D" id="3.30.70.260">
    <property type="match status" value="1"/>
</dbReference>
<keyword evidence="6" id="KW-0067">ATP-binding</keyword>
<feature type="domain" description="Sigma-54 factor interaction" evidence="12">
    <location>
        <begin position="206"/>
        <end position="434"/>
    </location>
</feature>
<comment type="subcellular location">
    <subcellularLocation>
        <location evidence="1">Cytoplasm</location>
    </subcellularLocation>
</comment>
<dbReference type="PROSITE" id="PS50112">
    <property type="entry name" value="PAS"/>
    <property type="match status" value="1"/>
</dbReference>
<evidence type="ECO:0000256" key="2">
    <source>
        <dbReference type="ARBA" id="ARBA00022490"/>
    </source>
</evidence>
<dbReference type="PROSITE" id="PS00676">
    <property type="entry name" value="SIGMA54_INTERACT_2"/>
    <property type="match status" value="1"/>
</dbReference>
<dbReference type="SMART" id="SM00382">
    <property type="entry name" value="AAA"/>
    <property type="match status" value="1"/>
</dbReference>
<keyword evidence="2" id="KW-0963">Cytoplasm</keyword>
<gene>
    <name evidence="15" type="primary">tyrR</name>
    <name evidence="15" type="ORF">GARC_1832</name>
</gene>
<keyword evidence="9" id="KW-0010">Activator</keyword>
<dbReference type="Gene3D" id="3.40.50.300">
    <property type="entry name" value="P-loop containing nucleotide triphosphate hydrolases"/>
    <property type="match status" value="1"/>
</dbReference>
<dbReference type="Pfam" id="PF00158">
    <property type="entry name" value="Sigma54_activat"/>
    <property type="match status" value="1"/>
</dbReference>
<dbReference type="InterPro" id="IPR009057">
    <property type="entry name" value="Homeodomain-like_sf"/>
</dbReference>
<evidence type="ECO:0000256" key="3">
    <source>
        <dbReference type="ARBA" id="ARBA00022491"/>
    </source>
</evidence>
<dbReference type="PROSITE" id="PS50045">
    <property type="entry name" value="SIGMA54_INTERACT_4"/>
    <property type="match status" value="1"/>
</dbReference>
<feature type="domain" description="ACT" evidence="14">
    <location>
        <begin position="2"/>
        <end position="72"/>
    </location>
</feature>
<dbReference type="OrthoDB" id="9804019at2"/>
<dbReference type="InterPro" id="IPR025944">
    <property type="entry name" value="Sigma_54_int_dom_CS"/>
</dbReference>
<dbReference type="PROSITE" id="PS51671">
    <property type="entry name" value="ACT"/>
    <property type="match status" value="1"/>
</dbReference>
<evidence type="ECO:0000259" key="13">
    <source>
        <dbReference type="PROSITE" id="PS50112"/>
    </source>
</evidence>